<organism evidence="2 3">
    <name type="scientific">Chryseolinea serpens</name>
    <dbReference type="NCBI Taxonomy" id="947013"/>
    <lineage>
        <taxon>Bacteria</taxon>
        <taxon>Pseudomonadati</taxon>
        <taxon>Bacteroidota</taxon>
        <taxon>Cytophagia</taxon>
        <taxon>Cytophagales</taxon>
        <taxon>Fulvivirgaceae</taxon>
        <taxon>Chryseolinea</taxon>
    </lineage>
</organism>
<evidence type="ECO:0000259" key="1">
    <source>
        <dbReference type="Pfam" id="PF13577"/>
    </source>
</evidence>
<feature type="domain" description="SnoaL-like" evidence="1">
    <location>
        <begin position="6"/>
        <end position="122"/>
    </location>
</feature>
<evidence type="ECO:0000313" key="2">
    <source>
        <dbReference type="EMBL" id="SHH36045.1"/>
    </source>
</evidence>
<name>A0A1M5SC49_9BACT</name>
<dbReference type="OrthoDB" id="2599042at2"/>
<gene>
    <name evidence="2" type="ORF">SAMN04488109_3855</name>
</gene>
<proteinExistence type="predicted"/>
<dbReference type="RefSeq" id="WP_073137028.1">
    <property type="nucleotide sequence ID" value="NZ_FQWQ01000002.1"/>
</dbReference>
<protein>
    <submittedName>
        <fullName evidence="2">SnoaL-like domain-containing protein</fullName>
    </submittedName>
</protein>
<dbReference type="InterPro" id="IPR032710">
    <property type="entry name" value="NTF2-like_dom_sf"/>
</dbReference>
<dbReference type="Gene3D" id="3.10.450.50">
    <property type="match status" value="1"/>
</dbReference>
<dbReference type="STRING" id="947013.SAMN04488109_3855"/>
<sequence length="150" mass="16388">MEKDLVIQTITTIFHGADQHDWAAVQNALADQVWLDYTSLAGGQPALLTGQQIANAWAAFLPGFDKTHHQLSQFEVDLGGSVAKVRFSGKADHFIGAATWTVEGNYDAEVAQQNGRWRVTKLVLHLVNQRGDLGLPAKAGEVMKNKTHAQ</sequence>
<accession>A0A1M5SC49</accession>
<evidence type="ECO:0000313" key="3">
    <source>
        <dbReference type="Proteomes" id="UP000184212"/>
    </source>
</evidence>
<dbReference type="Proteomes" id="UP000184212">
    <property type="component" value="Unassembled WGS sequence"/>
</dbReference>
<dbReference type="Pfam" id="PF13577">
    <property type="entry name" value="SnoaL_4"/>
    <property type="match status" value="1"/>
</dbReference>
<dbReference type="SUPFAM" id="SSF54427">
    <property type="entry name" value="NTF2-like"/>
    <property type="match status" value="1"/>
</dbReference>
<keyword evidence="3" id="KW-1185">Reference proteome</keyword>
<dbReference type="InterPro" id="IPR037401">
    <property type="entry name" value="SnoaL-like"/>
</dbReference>
<dbReference type="EMBL" id="FQWQ01000002">
    <property type="protein sequence ID" value="SHH36045.1"/>
    <property type="molecule type" value="Genomic_DNA"/>
</dbReference>
<dbReference type="AlphaFoldDB" id="A0A1M5SC49"/>
<reference evidence="2 3" key="1">
    <citation type="submission" date="2016-11" db="EMBL/GenBank/DDBJ databases">
        <authorList>
            <person name="Jaros S."/>
            <person name="Januszkiewicz K."/>
            <person name="Wedrychowicz H."/>
        </authorList>
    </citation>
    <scope>NUCLEOTIDE SEQUENCE [LARGE SCALE GENOMIC DNA]</scope>
    <source>
        <strain evidence="2 3">DSM 24574</strain>
    </source>
</reference>